<organism evidence="2 3">
    <name type="scientific">Paramuricea clavata</name>
    <name type="common">Red gorgonian</name>
    <name type="synonym">Violescent sea-whip</name>
    <dbReference type="NCBI Taxonomy" id="317549"/>
    <lineage>
        <taxon>Eukaryota</taxon>
        <taxon>Metazoa</taxon>
        <taxon>Cnidaria</taxon>
        <taxon>Anthozoa</taxon>
        <taxon>Octocorallia</taxon>
        <taxon>Malacalcyonacea</taxon>
        <taxon>Plexauridae</taxon>
        <taxon>Paramuricea</taxon>
    </lineage>
</organism>
<dbReference type="Proteomes" id="UP001152795">
    <property type="component" value="Unassembled WGS sequence"/>
</dbReference>
<comment type="caution">
    <text evidence="1">Lacks conserved residue(s) required for the propagation of feature annotation.</text>
</comment>
<evidence type="ECO:0000313" key="2">
    <source>
        <dbReference type="EMBL" id="CAB4001006.1"/>
    </source>
</evidence>
<gene>
    <name evidence="2" type="ORF">PACLA_8A024510</name>
</gene>
<reference evidence="2" key="1">
    <citation type="submission" date="2020-04" db="EMBL/GenBank/DDBJ databases">
        <authorList>
            <person name="Alioto T."/>
            <person name="Alioto T."/>
            <person name="Gomez Garrido J."/>
        </authorList>
    </citation>
    <scope>NUCLEOTIDE SEQUENCE</scope>
    <source>
        <strain evidence="2">A484AB</strain>
    </source>
</reference>
<sequence length="152" mass="17654">MAKFFEIDLISLSLLIFCSLVQPEETCKSSYFNKRYQDISRLKEDIISESRQRSLVHCGSSCSRHRFCIAYNYKENCKENETNCQLSDTTKHKFEKTSHGDNGWTFYGAVCKKMFIREDKECNNGGNLILDLDKCDCPDDFEGEHCETKISK</sequence>
<evidence type="ECO:0000313" key="3">
    <source>
        <dbReference type="Proteomes" id="UP001152795"/>
    </source>
</evidence>
<keyword evidence="1" id="KW-1015">Disulfide bond</keyword>
<dbReference type="Gene3D" id="2.10.25.10">
    <property type="entry name" value="Laminin"/>
    <property type="match status" value="1"/>
</dbReference>
<dbReference type="EMBL" id="CACRXK020003981">
    <property type="protein sequence ID" value="CAB4001006.1"/>
    <property type="molecule type" value="Genomic_DNA"/>
</dbReference>
<keyword evidence="3" id="KW-1185">Reference proteome</keyword>
<dbReference type="InterPro" id="IPR003609">
    <property type="entry name" value="Pan_app"/>
</dbReference>
<accession>A0A6S7HA17</accession>
<comment type="caution">
    <text evidence="2">The sequence shown here is derived from an EMBL/GenBank/DDBJ whole genome shotgun (WGS) entry which is preliminary data.</text>
</comment>
<dbReference type="PROSITE" id="PS50026">
    <property type="entry name" value="EGF_3"/>
    <property type="match status" value="1"/>
</dbReference>
<name>A0A6S7HA17_PARCT</name>
<proteinExistence type="predicted"/>
<dbReference type="InterPro" id="IPR000742">
    <property type="entry name" value="EGF"/>
</dbReference>
<dbReference type="AlphaFoldDB" id="A0A6S7HA17"/>
<feature type="disulfide bond" evidence="1">
    <location>
        <begin position="137"/>
        <end position="146"/>
    </location>
</feature>
<evidence type="ECO:0000256" key="1">
    <source>
        <dbReference type="PROSITE-ProRule" id="PRU00076"/>
    </source>
</evidence>
<dbReference type="PROSITE" id="PS00022">
    <property type="entry name" value="EGF_1"/>
    <property type="match status" value="1"/>
</dbReference>
<dbReference type="OrthoDB" id="9406323at2759"/>
<keyword evidence="1" id="KW-0245">EGF-like domain</keyword>
<dbReference type="PROSITE" id="PS50948">
    <property type="entry name" value="PAN"/>
    <property type="match status" value="1"/>
</dbReference>
<protein>
    <submittedName>
        <fullName evidence="2">Uncharacterized protein</fullName>
    </submittedName>
</protein>